<dbReference type="KEGG" id="scs:Sta7437_0454"/>
<proteinExistence type="predicted"/>
<dbReference type="AlphaFoldDB" id="K9XNH6"/>
<dbReference type="OrthoDB" id="424228at2"/>
<accession>K9XNH6</accession>
<dbReference type="RefSeq" id="WP_015191736.1">
    <property type="nucleotide sequence ID" value="NC_019748.1"/>
</dbReference>
<dbReference type="HOGENOM" id="CLU_142310_0_0_3"/>
<reference evidence="2" key="1">
    <citation type="journal article" date="2013" name="Proc. Natl. Acad. Sci. U.S.A.">
        <title>Improving the coverage of the cyanobacterial phylum using diversity-driven genome sequencing.</title>
        <authorList>
            <person name="Shih P.M."/>
            <person name="Wu D."/>
            <person name="Latifi A."/>
            <person name="Axen S.D."/>
            <person name="Fewer D.P."/>
            <person name="Talla E."/>
            <person name="Calteau A."/>
            <person name="Cai F."/>
            <person name="Tandeau de Marsac N."/>
            <person name="Rippka R."/>
            <person name="Herdman M."/>
            <person name="Sivonen K."/>
            <person name="Coursin T."/>
            <person name="Laurent T."/>
            <person name="Goodwin L."/>
            <person name="Nolan M."/>
            <person name="Davenport K.W."/>
            <person name="Han C.S."/>
            <person name="Rubin E.M."/>
            <person name="Eisen J.A."/>
            <person name="Woyke T."/>
            <person name="Gugger M."/>
            <person name="Kerfeld C.A."/>
        </authorList>
    </citation>
    <scope>NUCLEOTIDE SEQUENCE [LARGE SCALE GENOMIC DNA]</scope>
    <source>
        <strain evidence="2">ATCC 29371 / PCC 7437</strain>
    </source>
</reference>
<name>K9XNH6_STAC7</name>
<sequence length="153" mass="17976">MSLLGLRFRHCASRLQVLDYHHPDLAFEKVSALVTTHLPNQWFDAIARGQDPDDPYTVWELLHLDAVINLENWQGKFTRVGVSLVAEENQAYRILKQARQPAFNRVRHCLKIYRYWVFCVEPKYFPSDGEWVDILYSEIDRPNRESGCQSIIL</sequence>
<evidence type="ECO:0000313" key="2">
    <source>
        <dbReference type="Proteomes" id="UP000010473"/>
    </source>
</evidence>
<organism evidence="1 2">
    <name type="scientific">Stanieria cyanosphaera (strain ATCC 29371 / PCC 7437)</name>
    <dbReference type="NCBI Taxonomy" id="111780"/>
    <lineage>
        <taxon>Bacteria</taxon>
        <taxon>Bacillati</taxon>
        <taxon>Cyanobacteriota</taxon>
        <taxon>Cyanophyceae</taxon>
        <taxon>Pleurocapsales</taxon>
        <taxon>Dermocarpellaceae</taxon>
        <taxon>Stanieria</taxon>
    </lineage>
</organism>
<gene>
    <name evidence="1" type="ordered locus">Sta7437_0454</name>
</gene>
<dbReference type="eggNOG" id="ENOG50338A7">
    <property type="taxonomic scope" value="Bacteria"/>
</dbReference>
<dbReference type="EMBL" id="CP003653">
    <property type="protein sequence ID" value="AFZ34063.1"/>
    <property type="molecule type" value="Genomic_DNA"/>
</dbReference>
<evidence type="ECO:0000313" key="1">
    <source>
        <dbReference type="EMBL" id="AFZ34063.1"/>
    </source>
</evidence>
<dbReference type="Proteomes" id="UP000010473">
    <property type="component" value="Chromosome"/>
</dbReference>
<protein>
    <submittedName>
        <fullName evidence="1">Uncharacterized protein</fullName>
    </submittedName>
</protein>
<keyword evidence="2" id="KW-1185">Reference proteome</keyword>